<sequence length="98" mass="11506">MFDYHTGLLKRQFLKFHSFSPMRYESRIENPLCFKEQCPRLFGYCSVPSNFSMTPTDIHTFIILTSLSSLTLFHCEHNVWQTRGLGQRITGLLEKQMA</sequence>
<dbReference type="Proteomes" id="UP000008827">
    <property type="component" value="Chromosome 17"/>
</dbReference>
<keyword evidence="3" id="KW-1185">Reference proteome</keyword>
<evidence type="ECO:0000313" key="2">
    <source>
        <dbReference type="EnsemblPlants" id="KRH03392"/>
    </source>
</evidence>
<accession>A0A0R0FAE4</accession>
<proteinExistence type="predicted"/>
<reference evidence="1" key="3">
    <citation type="submission" date="2018-07" db="EMBL/GenBank/DDBJ databases">
        <title>WGS assembly of Glycine max.</title>
        <authorList>
            <person name="Schmutz J."/>
            <person name="Cannon S."/>
            <person name="Schlueter J."/>
            <person name="Ma J."/>
            <person name="Mitros T."/>
            <person name="Nelson W."/>
            <person name="Hyten D."/>
            <person name="Song Q."/>
            <person name="Thelen J."/>
            <person name="Cheng J."/>
            <person name="Xu D."/>
            <person name="Hellsten U."/>
            <person name="May G."/>
            <person name="Yu Y."/>
            <person name="Sakurai T."/>
            <person name="Umezawa T."/>
            <person name="Bhattacharyya M."/>
            <person name="Sandhu D."/>
            <person name="Valliyodan B."/>
            <person name="Lindquist E."/>
            <person name="Peto M."/>
            <person name="Grant D."/>
            <person name="Shu S."/>
            <person name="Goodstein D."/>
            <person name="Barry K."/>
            <person name="Futrell-Griggs M."/>
            <person name="Abernathy B."/>
            <person name="Du J."/>
            <person name="Tian Z."/>
            <person name="Zhu L."/>
            <person name="Gill N."/>
            <person name="Joshi T."/>
            <person name="Libault M."/>
            <person name="Sethuraman A."/>
            <person name="Zhang X."/>
            <person name="Shinozaki K."/>
            <person name="Nguyen H."/>
            <person name="Wing R."/>
            <person name="Cregan P."/>
            <person name="Specht J."/>
            <person name="Grimwood J."/>
            <person name="Rokhsar D."/>
            <person name="Stacey G."/>
            <person name="Shoemaker R."/>
            <person name="Jackson S."/>
        </authorList>
    </citation>
    <scope>NUCLEOTIDE SEQUENCE</scope>
    <source>
        <tissue evidence="1">Callus</tissue>
    </source>
</reference>
<dbReference type="InParanoid" id="A0A0R0FAE4"/>
<dbReference type="EMBL" id="CM000850">
    <property type="protein sequence ID" value="KRH03392.1"/>
    <property type="molecule type" value="Genomic_DNA"/>
</dbReference>
<dbReference type="Gramene" id="KRH03392">
    <property type="protein sequence ID" value="KRH03392"/>
    <property type="gene ID" value="GLYMA_17G094900"/>
</dbReference>
<evidence type="ECO:0000313" key="3">
    <source>
        <dbReference type="Proteomes" id="UP000008827"/>
    </source>
</evidence>
<reference evidence="2" key="2">
    <citation type="submission" date="2018-02" db="UniProtKB">
        <authorList>
            <consortium name="EnsemblPlants"/>
        </authorList>
    </citation>
    <scope>IDENTIFICATION</scope>
    <source>
        <strain evidence="2">Williams 82</strain>
    </source>
</reference>
<name>A0A0R0FAE4_SOYBN</name>
<reference evidence="1 2" key="1">
    <citation type="journal article" date="2010" name="Nature">
        <title>Genome sequence of the palaeopolyploid soybean.</title>
        <authorList>
            <person name="Schmutz J."/>
            <person name="Cannon S.B."/>
            <person name="Schlueter J."/>
            <person name="Ma J."/>
            <person name="Mitros T."/>
            <person name="Nelson W."/>
            <person name="Hyten D.L."/>
            <person name="Song Q."/>
            <person name="Thelen J.J."/>
            <person name="Cheng J."/>
            <person name="Xu D."/>
            <person name="Hellsten U."/>
            <person name="May G.D."/>
            <person name="Yu Y."/>
            <person name="Sakurai T."/>
            <person name="Umezawa T."/>
            <person name="Bhattacharyya M.K."/>
            <person name="Sandhu D."/>
            <person name="Valliyodan B."/>
            <person name="Lindquist E."/>
            <person name="Peto M."/>
            <person name="Grant D."/>
            <person name="Shu S."/>
            <person name="Goodstein D."/>
            <person name="Barry K."/>
            <person name="Futrell-Griggs M."/>
            <person name="Abernathy B."/>
            <person name="Du J."/>
            <person name="Tian Z."/>
            <person name="Zhu L."/>
            <person name="Gill N."/>
            <person name="Joshi T."/>
            <person name="Libault M."/>
            <person name="Sethuraman A."/>
            <person name="Zhang X.-C."/>
            <person name="Shinozaki K."/>
            <person name="Nguyen H.T."/>
            <person name="Wing R.A."/>
            <person name="Cregan P."/>
            <person name="Specht J."/>
            <person name="Grimwood J."/>
            <person name="Rokhsar D."/>
            <person name="Stacey G."/>
            <person name="Shoemaker R.C."/>
            <person name="Jackson S.A."/>
        </authorList>
    </citation>
    <scope>NUCLEOTIDE SEQUENCE</scope>
    <source>
        <strain evidence="2">cv. Williams 82</strain>
        <tissue evidence="1">Callus</tissue>
    </source>
</reference>
<dbReference type="EnsemblPlants" id="KRH03392">
    <property type="protein sequence ID" value="KRH03392"/>
    <property type="gene ID" value="GLYMA_17G094900"/>
</dbReference>
<organism evidence="1">
    <name type="scientific">Glycine max</name>
    <name type="common">Soybean</name>
    <name type="synonym">Glycine hispida</name>
    <dbReference type="NCBI Taxonomy" id="3847"/>
    <lineage>
        <taxon>Eukaryota</taxon>
        <taxon>Viridiplantae</taxon>
        <taxon>Streptophyta</taxon>
        <taxon>Embryophyta</taxon>
        <taxon>Tracheophyta</taxon>
        <taxon>Spermatophyta</taxon>
        <taxon>Magnoliopsida</taxon>
        <taxon>eudicotyledons</taxon>
        <taxon>Gunneridae</taxon>
        <taxon>Pentapetalae</taxon>
        <taxon>rosids</taxon>
        <taxon>fabids</taxon>
        <taxon>Fabales</taxon>
        <taxon>Fabaceae</taxon>
        <taxon>Papilionoideae</taxon>
        <taxon>50 kb inversion clade</taxon>
        <taxon>NPAAA clade</taxon>
        <taxon>indigoferoid/millettioid clade</taxon>
        <taxon>Phaseoleae</taxon>
        <taxon>Glycine</taxon>
        <taxon>Glycine subgen. Soja</taxon>
    </lineage>
</organism>
<evidence type="ECO:0000313" key="1">
    <source>
        <dbReference type="EMBL" id="KRH03392.1"/>
    </source>
</evidence>
<gene>
    <name evidence="1" type="ORF">GLYMA_17G094900</name>
</gene>
<dbReference type="AlphaFoldDB" id="A0A0R0FAE4"/>
<protein>
    <submittedName>
        <fullName evidence="1 2">Uncharacterized protein</fullName>
    </submittedName>
</protein>